<gene>
    <name evidence="2" type="ORF">ACH50_13710</name>
</gene>
<reference evidence="2 3" key="1">
    <citation type="submission" date="2015-06" db="EMBL/GenBank/DDBJ databases">
        <title>Genome sequencing of Cronobacter sp. strain DJ34 isolated from petroleum contaminated sludge of Duliajan Oil Fields, Assam, India.</title>
        <authorList>
            <person name="Pal S."/>
            <person name="Banerjee T.D."/>
            <person name="Roy A."/>
            <person name="Sar P."/>
            <person name="Kazy S.K."/>
        </authorList>
    </citation>
    <scope>NUCLEOTIDE SEQUENCE [LARGE SCALE GENOMIC DNA]</scope>
    <source>
        <strain evidence="2 3">DJ34</strain>
    </source>
</reference>
<sequence length="213" mass="24936">MKVKENMWERRGRPRKFRPGEAVEWRLRAPDNLLMELRICARVGKRSINDEIIARLMISLNYQPERPIIKTVEGEKLIALASRFEAWLDTLMPGEDISEEVQAGKIPAREEAWMWRKGERIFIPGKTSGYSMRIPENLAEEIRVMARLHKRSLNDEMLTRLMDSLGYLTERLLDHTEDVQALKALTILFEDYLTEKISEAEKGELPWEKTDPK</sequence>
<feature type="domain" description="Arc-like DNA binding" evidence="1">
    <location>
        <begin position="130"/>
        <end position="165"/>
    </location>
</feature>
<feature type="domain" description="Arc-like DNA binding" evidence="1">
    <location>
        <begin position="26"/>
        <end position="61"/>
    </location>
</feature>
<dbReference type="GO" id="GO:0006355">
    <property type="term" value="P:regulation of DNA-templated transcription"/>
    <property type="evidence" value="ECO:0007669"/>
    <property type="project" value="InterPro"/>
</dbReference>
<evidence type="ECO:0000313" key="2">
    <source>
        <dbReference type="EMBL" id="KMV34092.1"/>
    </source>
</evidence>
<keyword evidence="3" id="KW-1185">Reference proteome</keyword>
<dbReference type="InterPro" id="IPR010985">
    <property type="entry name" value="Ribbon_hlx_hlx"/>
</dbReference>
<proteinExistence type="predicted"/>
<dbReference type="InterPro" id="IPR005569">
    <property type="entry name" value="Arc_DNA-bd_dom"/>
</dbReference>
<dbReference type="PATRIC" id="fig|1656095.3.peg.4616"/>
<dbReference type="GO" id="GO:0043565">
    <property type="term" value="F:sequence-specific DNA binding"/>
    <property type="evidence" value="ECO:0007669"/>
    <property type="project" value="UniProtKB-ARBA"/>
</dbReference>
<keyword evidence="2" id="KW-0238">DNA-binding</keyword>
<dbReference type="RefSeq" id="WP_048888184.1">
    <property type="nucleotide sequence ID" value="NZ_LFEJ01000017.1"/>
</dbReference>
<dbReference type="Gene3D" id="1.10.1220.10">
    <property type="entry name" value="Met repressor-like"/>
    <property type="match status" value="2"/>
</dbReference>
<organism evidence="2 3">
    <name type="scientific">Franconibacter pulveris</name>
    <dbReference type="NCBI Taxonomy" id="435910"/>
    <lineage>
        <taxon>Bacteria</taxon>
        <taxon>Pseudomonadati</taxon>
        <taxon>Pseudomonadota</taxon>
        <taxon>Gammaproteobacteria</taxon>
        <taxon>Enterobacterales</taxon>
        <taxon>Enterobacteriaceae</taxon>
        <taxon>Franconibacter</taxon>
    </lineage>
</organism>
<dbReference type="SUPFAM" id="SSF47598">
    <property type="entry name" value="Ribbon-helix-helix"/>
    <property type="match status" value="2"/>
</dbReference>
<dbReference type="Pfam" id="PF03869">
    <property type="entry name" value="Arc"/>
    <property type="match status" value="2"/>
</dbReference>
<dbReference type="EMBL" id="LFEJ01000017">
    <property type="protein sequence ID" value="KMV34092.1"/>
    <property type="molecule type" value="Genomic_DNA"/>
</dbReference>
<evidence type="ECO:0000259" key="1">
    <source>
        <dbReference type="Pfam" id="PF03869"/>
    </source>
</evidence>
<protein>
    <submittedName>
        <fullName evidence="2">DNA-binding protein</fullName>
    </submittedName>
</protein>
<evidence type="ECO:0000313" key="3">
    <source>
        <dbReference type="Proteomes" id="UP000037315"/>
    </source>
</evidence>
<accession>A0A0J8VM39</accession>
<dbReference type="InterPro" id="IPR013321">
    <property type="entry name" value="Arc_rbn_hlx_hlx"/>
</dbReference>
<comment type="caution">
    <text evidence="2">The sequence shown here is derived from an EMBL/GenBank/DDBJ whole genome shotgun (WGS) entry which is preliminary data.</text>
</comment>
<dbReference type="OrthoDB" id="6628194at2"/>
<dbReference type="AlphaFoldDB" id="A0A0J8VM39"/>
<name>A0A0J8VM39_9ENTR</name>
<dbReference type="Proteomes" id="UP000037315">
    <property type="component" value="Unassembled WGS sequence"/>
</dbReference>